<feature type="compositionally biased region" description="Polar residues" evidence="1">
    <location>
        <begin position="1"/>
        <end position="13"/>
    </location>
</feature>
<dbReference type="AlphaFoldDB" id="A0A183FSF6"/>
<name>A0A183FSF6_HELPZ</name>
<dbReference type="OrthoDB" id="10526682at2759"/>
<evidence type="ECO:0000313" key="3">
    <source>
        <dbReference type="Proteomes" id="UP000050761"/>
    </source>
</evidence>
<reference evidence="2 3" key="1">
    <citation type="submission" date="2018-11" db="EMBL/GenBank/DDBJ databases">
        <authorList>
            <consortium name="Pathogen Informatics"/>
        </authorList>
    </citation>
    <scope>NUCLEOTIDE SEQUENCE [LARGE SCALE GENOMIC DNA]</scope>
</reference>
<keyword evidence="3" id="KW-1185">Reference proteome</keyword>
<accession>A0A183FSF6</accession>
<feature type="region of interest" description="Disordered" evidence="1">
    <location>
        <begin position="1"/>
        <end position="108"/>
    </location>
</feature>
<sequence length="108" mass="12247">MTTTEPTGKTSPFLSIFHRKKRVNGAKSSDDLKAANGQRNEQVTESQLSNTVLLQATDSAAEKKRSTKKHDSSTLPAKLDTKKKKHKTVWEQTKVREKPSKTRIFYQM</sequence>
<evidence type="ECO:0000313" key="4">
    <source>
        <dbReference type="WBParaSite" id="HPBE_0001087701-mRNA-1"/>
    </source>
</evidence>
<protein>
    <submittedName>
        <fullName evidence="2 4">Uncharacterized protein</fullName>
    </submittedName>
</protein>
<feature type="compositionally biased region" description="Polar residues" evidence="1">
    <location>
        <begin position="37"/>
        <end position="58"/>
    </location>
</feature>
<evidence type="ECO:0000256" key="1">
    <source>
        <dbReference type="SAM" id="MobiDB-lite"/>
    </source>
</evidence>
<dbReference type="Proteomes" id="UP000050761">
    <property type="component" value="Unassembled WGS sequence"/>
</dbReference>
<evidence type="ECO:0000313" key="2">
    <source>
        <dbReference type="EMBL" id="VDO86649.1"/>
    </source>
</evidence>
<reference evidence="4" key="2">
    <citation type="submission" date="2019-09" db="UniProtKB">
        <authorList>
            <consortium name="WormBaseParasite"/>
        </authorList>
    </citation>
    <scope>IDENTIFICATION</scope>
</reference>
<accession>A0A3P7Z908</accession>
<feature type="compositionally biased region" description="Basic and acidic residues" evidence="1">
    <location>
        <begin position="60"/>
        <end position="72"/>
    </location>
</feature>
<dbReference type="WBParaSite" id="HPBE_0001087701-mRNA-1">
    <property type="protein sequence ID" value="HPBE_0001087701-mRNA-1"/>
    <property type="gene ID" value="HPBE_0001087701"/>
</dbReference>
<organism evidence="3 4">
    <name type="scientific">Heligmosomoides polygyrus</name>
    <name type="common">Parasitic roundworm</name>
    <dbReference type="NCBI Taxonomy" id="6339"/>
    <lineage>
        <taxon>Eukaryota</taxon>
        <taxon>Metazoa</taxon>
        <taxon>Ecdysozoa</taxon>
        <taxon>Nematoda</taxon>
        <taxon>Chromadorea</taxon>
        <taxon>Rhabditida</taxon>
        <taxon>Rhabditina</taxon>
        <taxon>Rhabditomorpha</taxon>
        <taxon>Strongyloidea</taxon>
        <taxon>Heligmosomidae</taxon>
        <taxon>Heligmosomoides</taxon>
    </lineage>
</organism>
<proteinExistence type="predicted"/>
<dbReference type="EMBL" id="UZAH01026908">
    <property type="protein sequence ID" value="VDO86649.1"/>
    <property type="molecule type" value="Genomic_DNA"/>
</dbReference>
<gene>
    <name evidence="2" type="ORF">HPBE_LOCUS10878</name>
</gene>